<evidence type="ECO:0000313" key="2">
    <source>
        <dbReference type="EMBL" id="POW06309.1"/>
    </source>
</evidence>
<feature type="compositionally biased region" description="Basic residues" evidence="1">
    <location>
        <begin position="534"/>
        <end position="544"/>
    </location>
</feature>
<dbReference type="Proteomes" id="UP000238274">
    <property type="component" value="Unassembled WGS sequence"/>
</dbReference>
<feature type="region of interest" description="Disordered" evidence="1">
    <location>
        <begin position="531"/>
        <end position="561"/>
    </location>
</feature>
<dbReference type="VEuPathDB" id="FungiDB:PSTT_14704"/>
<reference evidence="3" key="2">
    <citation type="journal article" date="2018" name="BMC Genomics">
        <title>Genomic insights into host adaptation between the wheat stripe rust pathogen (Puccinia striiformis f. sp. tritici) and the barley stripe rust pathogen (Puccinia striiformis f. sp. hordei).</title>
        <authorList>
            <person name="Xia C."/>
            <person name="Wang M."/>
            <person name="Yin C."/>
            <person name="Cornejo O.E."/>
            <person name="Hulbert S.H."/>
            <person name="Chen X."/>
        </authorList>
    </citation>
    <scope>NUCLEOTIDE SEQUENCE [LARGE SCALE GENOMIC DNA]</scope>
    <source>
        <strain evidence="3">93TX-2</strain>
    </source>
</reference>
<feature type="region of interest" description="Disordered" evidence="1">
    <location>
        <begin position="202"/>
        <end position="255"/>
    </location>
</feature>
<dbReference type="AlphaFoldDB" id="A0A2S4V9W2"/>
<protein>
    <submittedName>
        <fullName evidence="2">Uncharacterized protein</fullName>
    </submittedName>
</protein>
<accession>A0A2S4V9W2</accession>
<name>A0A2S4V9W2_9BASI</name>
<evidence type="ECO:0000256" key="1">
    <source>
        <dbReference type="SAM" id="MobiDB-lite"/>
    </source>
</evidence>
<comment type="caution">
    <text evidence="2">The sequence shown here is derived from an EMBL/GenBank/DDBJ whole genome shotgun (WGS) entry which is preliminary data.</text>
</comment>
<dbReference type="EMBL" id="PKSM01000160">
    <property type="protein sequence ID" value="POW06309.1"/>
    <property type="molecule type" value="Genomic_DNA"/>
</dbReference>
<dbReference type="VEuPathDB" id="FungiDB:PSHT_10396"/>
<feature type="compositionally biased region" description="Basic and acidic residues" evidence="1">
    <location>
        <begin position="212"/>
        <end position="225"/>
    </location>
</feature>
<reference evidence="2 3" key="1">
    <citation type="submission" date="2017-12" db="EMBL/GenBank/DDBJ databases">
        <title>Gene loss provides genomic basis for host adaptation in cereal stripe rust fungi.</title>
        <authorList>
            <person name="Xia C."/>
        </authorList>
    </citation>
    <scope>NUCLEOTIDE SEQUENCE [LARGE SCALE GENOMIC DNA]</scope>
    <source>
        <strain evidence="2 3">93TX-2</strain>
    </source>
</reference>
<sequence length="561" mass="62356">RHLHQVDFDLMAVFLMQEMGADLDIRDIVRMILGHFGNGPHPLTTGNVSASAGPHASPGPPPTATHRQPPAQITFSPKTPLQAQIHHAALLVNATLRHYDRTPTTSIPFCVRYPTYTDVLAYSIFMEKRCVPLPEDRMVVLIDGAGICVGVGVPPIPADEDGLYLAHDERALMSLNDMVLKCKWNAEKEKIVYSEVPPLGDLQTPHPLDMVNKGDHRDPKPKETKTTTQKSQSKSKKLSTKDVANPTSKPRGKTTISFQPYGFGLGDVHSSYSKLISIMKTDWPPQINSTGMQDLKIPLDRNGVQTSEVQGHGTSWKVPRVVPTLPNPQRESPNAVDAREMAKVSHEMCFYSTLSLWINKGFLSQSIAVAEKGVKYLQEKGCELLQENLSFEKNPVLAARTISLNTQITTHRDKKNALLFDSNFFFGNHLGGDFLLPSLGVAYCGLQGFSFHGPLRIVLHGVAKFHFPPNLQQPPRRYSVAYWARESSFFSVGRVSAYTSGNKVFNHDEYWIPMYPKYNFNAVHEVYSTQKSSSRIRPHRKKKGGCNTGGGCSKKSRLSGD</sequence>
<feature type="non-terminal residue" evidence="2">
    <location>
        <position position="1"/>
    </location>
</feature>
<gene>
    <name evidence="2" type="ORF">PSHT_10396</name>
</gene>
<proteinExistence type="predicted"/>
<evidence type="ECO:0000313" key="3">
    <source>
        <dbReference type="Proteomes" id="UP000238274"/>
    </source>
</evidence>
<reference evidence="3" key="3">
    <citation type="journal article" date="2018" name="Mol. Plant Microbe Interact.">
        <title>Genome sequence resources for the wheat stripe rust pathogen (Puccinia striiformis f. sp. tritici) and the barley stripe rust pathogen (Puccinia striiformis f. sp. hordei).</title>
        <authorList>
            <person name="Xia C."/>
            <person name="Wang M."/>
            <person name="Yin C."/>
            <person name="Cornejo O.E."/>
            <person name="Hulbert S.H."/>
            <person name="Chen X."/>
        </authorList>
    </citation>
    <scope>NUCLEOTIDE SEQUENCE [LARGE SCALE GENOMIC DNA]</scope>
    <source>
        <strain evidence="3">93TX-2</strain>
    </source>
</reference>
<dbReference type="OrthoDB" id="2505020at2759"/>
<feature type="region of interest" description="Disordered" evidence="1">
    <location>
        <begin position="43"/>
        <end position="72"/>
    </location>
</feature>
<keyword evidence="3" id="KW-1185">Reference proteome</keyword>
<organism evidence="2 3">
    <name type="scientific">Puccinia striiformis</name>
    <dbReference type="NCBI Taxonomy" id="27350"/>
    <lineage>
        <taxon>Eukaryota</taxon>
        <taxon>Fungi</taxon>
        <taxon>Dikarya</taxon>
        <taxon>Basidiomycota</taxon>
        <taxon>Pucciniomycotina</taxon>
        <taxon>Pucciniomycetes</taxon>
        <taxon>Pucciniales</taxon>
        <taxon>Pucciniaceae</taxon>
        <taxon>Puccinia</taxon>
    </lineage>
</organism>